<comment type="cofactor">
    <cofactor evidence="1">
        <name>heme</name>
        <dbReference type="ChEBI" id="CHEBI:30413"/>
    </cofactor>
</comment>
<comment type="similarity">
    <text evidence="2 8">Belongs to the cytochrome P450 family.</text>
</comment>
<dbReference type="EMBL" id="SHNO01000001">
    <property type="protein sequence ID" value="MCX2976472.1"/>
    <property type="molecule type" value="Genomic_DNA"/>
</dbReference>
<dbReference type="InterPro" id="IPR036396">
    <property type="entry name" value="Cyt_P450_sf"/>
</dbReference>
<keyword evidence="6 8" id="KW-0408">Iron</keyword>
<reference evidence="9" key="1">
    <citation type="submission" date="2019-02" db="EMBL/GenBank/DDBJ databases">
        <authorList>
            <person name="Li S.-H."/>
        </authorList>
    </citation>
    <scope>NUCLEOTIDE SEQUENCE</scope>
    <source>
        <strain evidence="9">IMCC11814</strain>
    </source>
</reference>
<dbReference type="Gene3D" id="1.10.630.10">
    <property type="entry name" value="Cytochrome P450"/>
    <property type="match status" value="1"/>
</dbReference>
<evidence type="ECO:0000256" key="1">
    <source>
        <dbReference type="ARBA" id="ARBA00001971"/>
    </source>
</evidence>
<keyword evidence="3 8" id="KW-0349">Heme</keyword>
<evidence type="ECO:0000256" key="4">
    <source>
        <dbReference type="ARBA" id="ARBA00022723"/>
    </source>
</evidence>
<dbReference type="InterPro" id="IPR002403">
    <property type="entry name" value="Cyt_P450_E_grp-IV"/>
</dbReference>
<evidence type="ECO:0000313" key="9">
    <source>
        <dbReference type="EMBL" id="MCX2976472.1"/>
    </source>
</evidence>
<evidence type="ECO:0000256" key="8">
    <source>
        <dbReference type="RuleBase" id="RU000461"/>
    </source>
</evidence>
<dbReference type="PROSITE" id="PS00086">
    <property type="entry name" value="CYTOCHROME_P450"/>
    <property type="match status" value="1"/>
</dbReference>
<keyword evidence="4 8" id="KW-0479">Metal-binding</keyword>
<dbReference type="PRINTS" id="PR00465">
    <property type="entry name" value="EP450IV"/>
</dbReference>
<dbReference type="Pfam" id="PF00067">
    <property type="entry name" value="p450"/>
    <property type="match status" value="1"/>
</dbReference>
<comment type="caution">
    <text evidence="9">The sequence shown here is derived from an EMBL/GenBank/DDBJ whole genome shotgun (WGS) entry which is preliminary data.</text>
</comment>
<proteinExistence type="inferred from homology"/>
<dbReference type="PANTHER" id="PTHR24286">
    <property type="entry name" value="CYTOCHROME P450 26"/>
    <property type="match status" value="1"/>
</dbReference>
<name>A0ABT3T4P1_9GAMM</name>
<evidence type="ECO:0000256" key="5">
    <source>
        <dbReference type="ARBA" id="ARBA00023002"/>
    </source>
</evidence>
<protein>
    <submittedName>
        <fullName evidence="9">Cytochrome P450</fullName>
    </submittedName>
</protein>
<evidence type="ECO:0000256" key="7">
    <source>
        <dbReference type="ARBA" id="ARBA00023033"/>
    </source>
</evidence>
<dbReference type="InterPro" id="IPR017972">
    <property type="entry name" value="Cyt_P450_CS"/>
</dbReference>
<gene>
    <name evidence="9" type="ORF">EYC82_03790</name>
</gene>
<evidence type="ECO:0000256" key="2">
    <source>
        <dbReference type="ARBA" id="ARBA00010617"/>
    </source>
</evidence>
<organism evidence="9 10">
    <name type="scientific">Candidatus Marimicrobium litorale</name>
    <dbReference type="NCBI Taxonomy" id="2518991"/>
    <lineage>
        <taxon>Bacteria</taxon>
        <taxon>Pseudomonadati</taxon>
        <taxon>Pseudomonadota</taxon>
        <taxon>Gammaproteobacteria</taxon>
        <taxon>Cellvibrionales</taxon>
        <taxon>Halieaceae</taxon>
        <taxon>Marimicrobium</taxon>
    </lineage>
</organism>
<accession>A0ABT3T4P1</accession>
<evidence type="ECO:0000313" key="10">
    <source>
        <dbReference type="Proteomes" id="UP001143304"/>
    </source>
</evidence>
<sequence length="468" mass="53649">MLATYTKGENTMADLTAVNQGSTALRPIKVSLLETLRMIRQSYRQPLEHAQDMQQRYGNAVMQRIGRQSYVNLYGADAHRLALVNEGQIFSNKKAWDMIIGRVFPNGLMLRDGDDHRYHRRLMQAGFKNPVLQGYLADMGPQVHAAVEAWEFKPGGSLLAYPLFKRMTLDMAATIFLGMELGGDAHKISRAFEATVAASMPRVPLAIPGTILWRGIRARHYMCRYFQQQIKRKREGQGNDMFSLLCRATDEEGNQYTDEEVVDHMIFLMMAAHDTTTSALTSMTYALAQHTEWQDQLRKEALAIGKDALSYHDLERMPQTEWVMKEALRMYPPLSSLPKYSLKSFDFEGSTIPAGAMVVTYPIHTHYMEQYWSNPTRFDPERFSDERAEQKTHAYCWVPFSGGAHMCIGLHFAIMQIKLVMFEMLRRYRWTVPDTYRMPVQQSPISKPRDGLPIYLDALPPRAIPARS</sequence>
<dbReference type="SUPFAM" id="SSF48264">
    <property type="entry name" value="Cytochrome P450"/>
    <property type="match status" value="1"/>
</dbReference>
<dbReference type="InterPro" id="IPR001128">
    <property type="entry name" value="Cyt_P450"/>
</dbReference>
<dbReference type="PRINTS" id="PR00385">
    <property type="entry name" value="P450"/>
</dbReference>
<dbReference type="Proteomes" id="UP001143304">
    <property type="component" value="Unassembled WGS sequence"/>
</dbReference>
<keyword evidence="10" id="KW-1185">Reference proteome</keyword>
<evidence type="ECO:0000256" key="3">
    <source>
        <dbReference type="ARBA" id="ARBA00022617"/>
    </source>
</evidence>
<dbReference type="PANTHER" id="PTHR24286:SF24">
    <property type="entry name" value="LANOSTEROL 14-ALPHA DEMETHYLASE"/>
    <property type="match status" value="1"/>
</dbReference>
<evidence type="ECO:0000256" key="6">
    <source>
        <dbReference type="ARBA" id="ARBA00023004"/>
    </source>
</evidence>
<keyword evidence="7 8" id="KW-0503">Monooxygenase</keyword>
<dbReference type="CDD" id="cd11045">
    <property type="entry name" value="CYP136-like"/>
    <property type="match status" value="1"/>
</dbReference>
<keyword evidence="5 8" id="KW-0560">Oxidoreductase</keyword>